<evidence type="ECO:0000256" key="5">
    <source>
        <dbReference type="SAM" id="Phobius"/>
    </source>
</evidence>
<feature type="transmembrane region" description="Helical" evidence="5">
    <location>
        <begin position="183"/>
        <end position="203"/>
    </location>
</feature>
<keyword evidence="2 5" id="KW-0812">Transmembrane</keyword>
<dbReference type="CDD" id="cd09325">
    <property type="entry name" value="TDT_C4-dicarb_trans"/>
    <property type="match status" value="1"/>
</dbReference>
<evidence type="ECO:0000256" key="3">
    <source>
        <dbReference type="ARBA" id="ARBA00022989"/>
    </source>
</evidence>
<dbReference type="RefSeq" id="WP_014123655.1">
    <property type="nucleotide sequence ID" value="NC_016052.1"/>
</dbReference>
<dbReference type="Gene3D" id="1.50.10.150">
    <property type="entry name" value="Voltage-dependent anion channel"/>
    <property type="match status" value="1"/>
</dbReference>
<dbReference type="EMBL" id="AP012046">
    <property type="protein sequence ID" value="BAK93585.1"/>
    <property type="molecule type" value="Genomic_DNA"/>
</dbReference>
<dbReference type="InterPro" id="IPR052951">
    <property type="entry name" value="Tellurite_res_ion_channel"/>
</dbReference>
<evidence type="ECO:0000256" key="1">
    <source>
        <dbReference type="ARBA" id="ARBA00004141"/>
    </source>
</evidence>
<feature type="transmembrane region" description="Helical" evidence="5">
    <location>
        <begin position="274"/>
        <end position="292"/>
    </location>
</feature>
<keyword evidence="4 5" id="KW-0472">Membrane</keyword>
<organism evidence="6 7">
    <name type="scientific">Tetragenococcus halophilus (strain DSM 20338 / JCM 20259 / NCIMB 9735 / NBRC 12172)</name>
    <name type="common">Pediococcus halophilus</name>
    <dbReference type="NCBI Taxonomy" id="945021"/>
    <lineage>
        <taxon>Bacteria</taxon>
        <taxon>Bacillati</taxon>
        <taxon>Bacillota</taxon>
        <taxon>Bacilli</taxon>
        <taxon>Lactobacillales</taxon>
        <taxon>Enterococcaceae</taxon>
        <taxon>Tetragenococcus</taxon>
    </lineage>
</organism>
<dbReference type="AlphaFoldDB" id="A0AAN1SEM3"/>
<dbReference type="Proteomes" id="UP000002663">
    <property type="component" value="Chromosome"/>
</dbReference>
<dbReference type="PANTHER" id="PTHR37955:SF1">
    <property type="entry name" value="DEP DOMAIN-CONTAINING PROTEIN"/>
    <property type="match status" value="1"/>
</dbReference>
<feature type="transmembrane region" description="Helical" evidence="5">
    <location>
        <begin position="150"/>
        <end position="171"/>
    </location>
</feature>
<comment type="subcellular location">
    <subcellularLocation>
        <location evidence="1">Membrane</location>
        <topology evidence="1">Multi-pass membrane protein</topology>
    </subcellularLocation>
</comment>
<feature type="transmembrane region" description="Helical" evidence="5">
    <location>
        <begin position="29"/>
        <end position="50"/>
    </location>
</feature>
<dbReference type="PANTHER" id="PTHR37955">
    <property type="entry name" value="TELLURITE RESISTANCE PROTEIN TEHA"/>
    <property type="match status" value="1"/>
</dbReference>
<evidence type="ECO:0008006" key="8">
    <source>
        <dbReference type="Google" id="ProtNLM"/>
    </source>
</evidence>
<evidence type="ECO:0000256" key="2">
    <source>
        <dbReference type="ARBA" id="ARBA00022692"/>
    </source>
</evidence>
<feature type="transmembrane region" description="Helical" evidence="5">
    <location>
        <begin position="92"/>
        <end position="113"/>
    </location>
</feature>
<dbReference type="Pfam" id="PF03595">
    <property type="entry name" value="SLAC1"/>
    <property type="match status" value="1"/>
</dbReference>
<feature type="transmembrane region" description="Helical" evidence="5">
    <location>
        <begin position="62"/>
        <end position="86"/>
    </location>
</feature>
<dbReference type="KEGG" id="thl:TEH_02580"/>
<feature type="transmembrane region" description="Helical" evidence="5">
    <location>
        <begin position="209"/>
        <end position="228"/>
    </location>
</feature>
<sequence>MQKLPLPIAGVALAFLTWGNILKEISSVMYIFCGIIASLILILIIIKLFTSAKLVRLELTNPIIVSSSATFPMVLIVFSTYLLFLNENFAKFIWFIGLVLHFILLIFIINNFVRRYTWEGFCATYFIPFVGFVVASVTAPVFAMLTLGKILFYLGFVFFAILLLPVIYRIFVIKKMSIFLQPTNMIIAAPANLCLAGYLSSFLNPSVEVVGVLLSLSLVSTFSGYYFFIRMNHQIFFPTFSAATFPFAISALATKKAAEFFIIQGYSFSKIITVIANIQIILAIFLCIYILIRYSLFLLIKEEKQDETFV</sequence>
<protein>
    <recommendedName>
        <fullName evidence="8">C4-dicarboxylate ABC transporter</fullName>
    </recommendedName>
</protein>
<dbReference type="GO" id="GO:0005886">
    <property type="term" value="C:plasma membrane"/>
    <property type="evidence" value="ECO:0007669"/>
    <property type="project" value="TreeGrafter"/>
</dbReference>
<proteinExistence type="predicted"/>
<evidence type="ECO:0000313" key="7">
    <source>
        <dbReference type="Proteomes" id="UP000002663"/>
    </source>
</evidence>
<feature type="transmembrane region" description="Helical" evidence="5">
    <location>
        <begin position="125"/>
        <end position="144"/>
    </location>
</feature>
<evidence type="ECO:0000313" key="6">
    <source>
        <dbReference type="EMBL" id="BAK93585.1"/>
    </source>
</evidence>
<gene>
    <name evidence="6" type="ordered locus">TEH_02580</name>
</gene>
<dbReference type="GO" id="GO:0046583">
    <property type="term" value="F:monoatomic cation efflux transmembrane transporter activity"/>
    <property type="evidence" value="ECO:0007669"/>
    <property type="project" value="TreeGrafter"/>
</dbReference>
<keyword evidence="3 5" id="KW-1133">Transmembrane helix</keyword>
<feature type="transmembrane region" description="Helical" evidence="5">
    <location>
        <begin position="235"/>
        <end position="254"/>
    </location>
</feature>
<name>A0AAN1SEM3_TETHN</name>
<accession>A0AAN1SEM3</accession>
<reference evidence="6 7" key="1">
    <citation type="submission" date="2011-01" db="EMBL/GenBank/DDBJ databases">
        <title>Whole genome sequence of Tetragenococcus halophilus NBRC 12172.</title>
        <authorList>
            <person name="Nakazawa H."/>
            <person name="Omata S."/>
            <person name="Koga C."/>
            <person name="Watanabe Y."/>
            <person name="Katano Y."/>
            <person name="Ito N."/>
            <person name="Tsukatani N."/>
            <person name="Ankai A."/>
            <person name="Oguchi A."/>
            <person name="Fukui S."/>
            <person name="Yashiro I."/>
            <person name="Kamata S."/>
            <person name="Hashimoto Y."/>
            <person name="Yamazaki J."/>
            <person name="Taguchi H."/>
            <person name="Tanaka A."/>
            <person name="Koyama T."/>
            <person name="Ichige A."/>
            <person name="Hanya Y."/>
            <person name="Tanikawa S."/>
            <person name="Yamazaki S."/>
            <person name="Fujita N."/>
        </authorList>
    </citation>
    <scope>NUCLEOTIDE SEQUENCE [LARGE SCALE GENOMIC DNA]</scope>
    <source>
        <strain evidence="7">DSM 20338 / JCM 20259 / NCIMB 9735 / NBRC 12172</strain>
    </source>
</reference>
<evidence type="ECO:0000256" key="4">
    <source>
        <dbReference type="ARBA" id="ARBA00023136"/>
    </source>
</evidence>
<dbReference type="InterPro" id="IPR004695">
    <property type="entry name" value="SLAC1/Mae1/Ssu1/TehA"/>
</dbReference>
<dbReference type="InterPro" id="IPR038665">
    <property type="entry name" value="Voltage-dep_anion_channel_sf"/>
</dbReference>